<evidence type="ECO:0000313" key="3">
    <source>
        <dbReference type="EMBL" id="KAF3513884.1"/>
    </source>
</evidence>
<keyword evidence="2" id="KW-1133">Transmembrane helix</keyword>
<protein>
    <submittedName>
        <fullName evidence="3">Uncharacterized protein</fullName>
    </submittedName>
</protein>
<dbReference type="Proteomes" id="UP000712600">
    <property type="component" value="Unassembled WGS sequence"/>
</dbReference>
<proteinExistence type="predicted"/>
<feature type="region of interest" description="Disordered" evidence="1">
    <location>
        <begin position="159"/>
        <end position="227"/>
    </location>
</feature>
<dbReference type="EMBL" id="QGKX02001521">
    <property type="protein sequence ID" value="KAF3513884.1"/>
    <property type="molecule type" value="Genomic_DNA"/>
</dbReference>
<evidence type="ECO:0000256" key="2">
    <source>
        <dbReference type="SAM" id="Phobius"/>
    </source>
</evidence>
<sequence length="227" mass="25855">MERDLFRENLALRAIRQLFVFVIRAATQLGLAVLGLLELRILPIALEPKLIPRYKAMGGRMVTLETTTLLKQLKIIMCEDYGVDHMLVNAEFSYEMWSFLADKAMGGRMVTLETTTLLKQLKIIMCEDYGVDHMLVNAEFSYEMERVNIDLNKESFDSSNFEDEEVPETNQGDFAIPSKESFDKTKNHVAKDSSGDAGLRSENNGERENDGQSGKHIFREKGSNFQK</sequence>
<feature type="compositionally biased region" description="Basic and acidic residues" evidence="1">
    <location>
        <begin position="217"/>
        <end position="227"/>
    </location>
</feature>
<keyword evidence="2" id="KW-0472">Membrane</keyword>
<gene>
    <name evidence="3" type="ORF">F2Q69_00007263</name>
</gene>
<reference evidence="3" key="1">
    <citation type="submission" date="2019-12" db="EMBL/GenBank/DDBJ databases">
        <title>Genome sequencing and annotation of Brassica cretica.</title>
        <authorList>
            <person name="Studholme D.J."/>
            <person name="Sarris P."/>
        </authorList>
    </citation>
    <scope>NUCLEOTIDE SEQUENCE</scope>
    <source>
        <strain evidence="3">PFS-109/04</strain>
        <tissue evidence="3">Leaf</tissue>
    </source>
</reference>
<comment type="caution">
    <text evidence="3">The sequence shown here is derived from an EMBL/GenBank/DDBJ whole genome shotgun (WGS) entry which is preliminary data.</text>
</comment>
<keyword evidence="2" id="KW-0812">Transmembrane</keyword>
<accession>A0A8S9P8E2</accession>
<evidence type="ECO:0000313" key="4">
    <source>
        <dbReference type="Proteomes" id="UP000712600"/>
    </source>
</evidence>
<organism evidence="3 4">
    <name type="scientific">Brassica cretica</name>
    <name type="common">Mustard</name>
    <dbReference type="NCBI Taxonomy" id="69181"/>
    <lineage>
        <taxon>Eukaryota</taxon>
        <taxon>Viridiplantae</taxon>
        <taxon>Streptophyta</taxon>
        <taxon>Embryophyta</taxon>
        <taxon>Tracheophyta</taxon>
        <taxon>Spermatophyta</taxon>
        <taxon>Magnoliopsida</taxon>
        <taxon>eudicotyledons</taxon>
        <taxon>Gunneridae</taxon>
        <taxon>Pentapetalae</taxon>
        <taxon>rosids</taxon>
        <taxon>malvids</taxon>
        <taxon>Brassicales</taxon>
        <taxon>Brassicaceae</taxon>
        <taxon>Brassiceae</taxon>
        <taxon>Brassica</taxon>
    </lineage>
</organism>
<name>A0A8S9P8E2_BRACR</name>
<feature type="compositionally biased region" description="Basic and acidic residues" evidence="1">
    <location>
        <begin position="180"/>
        <end position="194"/>
    </location>
</feature>
<feature type="transmembrane region" description="Helical" evidence="2">
    <location>
        <begin position="21"/>
        <end position="42"/>
    </location>
</feature>
<evidence type="ECO:0000256" key="1">
    <source>
        <dbReference type="SAM" id="MobiDB-lite"/>
    </source>
</evidence>
<dbReference type="AlphaFoldDB" id="A0A8S9P8E2"/>